<dbReference type="PANTHER" id="PTHR43283:SF7">
    <property type="entry name" value="BETA-LACTAMASE-RELATED DOMAIN-CONTAINING PROTEIN"/>
    <property type="match status" value="1"/>
</dbReference>
<reference evidence="2 3" key="1">
    <citation type="journal article" date="2016" name="Nat. Commun.">
        <title>Thousands of microbial genomes shed light on interconnected biogeochemical processes in an aquifer system.</title>
        <authorList>
            <person name="Anantharaman K."/>
            <person name="Brown C.T."/>
            <person name="Hug L.A."/>
            <person name="Sharon I."/>
            <person name="Castelle C.J."/>
            <person name="Probst A.J."/>
            <person name="Thomas B.C."/>
            <person name="Singh A."/>
            <person name="Wilkins M.J."/>
            <person name="Karaoz U."/>
            <person name="Brodie E.L."/>
            <person name="Williams K.H."/>
            <person name="Hubbard S.S."/>
            <person name="Banfield J.F."/>
        </authorList>
    </citation>
    <scope>NUCLEOTIDE SEQUENCE [LARGE SCALE GENOMIC DNA]</scope>
</reference>
<dbReference type="InterPro" id="IPR012338">
    <property type="entry name" value="Beta-lactam/transpept-like"/>
</dbReference>
<dbReference type="Pfam" id="PF00144">
    <property type="entry name" value="Beta-lactamase"/>
    <property type="match status" value="1"/>
</dbReference>
<evidence type="ECO:0000313" key="2">
    <source>
        <dbReference type="EMBL" id="OGZ11162.1"/>
    </source>
</evidence>
<name>A0A1G2DCL7_9BACT</name>
<sequence length="386" mass="41419">MRFVVVACAGILLITLGVLFVMRDRSRVFSVLPSDTAQEIQQKDGLSRLLGRSRTVESVNDPPATFDTLASSTFPTLQRSDIQAALDYSASHKGEEVLIFQDGRVVAHESENGFKKGTPHRLASGTKSFSGIILAALIDDGIVPSFDAFVSGVISEWQNDGEYPAKAEVTLRQLLTLSSGLDPGVIASVPTYDEAIAYPLLSKNRGVFQYGPAPFQVFGEYVKRVVTPHGYADAYDYLTRRVLNPIGLSVGRWSIRTPGEPGMPSGAYLTATEWVKLGEFMRNGGAFNGTPLIRADLLKELTEPSSEKHPGYGITFWLTSDSAGAMLGSADSGVAIPGHGYSAAGAGNQRLIVLPDHGVVVARFGDGGPWEDKVFIDLLLGLNVTP</sequence>
<dbReference type="Gene3D" id="3.40.710.10">
    <property type="entry name" value="DD-peptidase/beta-lactamase superfamily"/>
    <property type="match status" value="1"/>
</dbReference>
<accession>A0A1G2DCL7</accession>
<dbReference type="AlphaFoldDB" id="A0A1G2DCL7"/>
<protein>
    <recommendedName>
        <fullName evidence="1">Beta-lactamase-related domain-containing protein</fullName>
    </recommendedName>
</protein>
<feature type="domain" description="Beta-lactamase-related" evidence="1">
    <location>
        <begin position="94"/>
        <end position="369"/>
    </location>
</feature>
<comment type="caution">
    <text evidence="2">The sequence shown here is derived from an EMBL/GenBank/DDBJ whole genome shotgun (WGS) entry which is preliminary data.</text>
</comment>
<proteinExistence type="predicted"/>
<dbReference type="InterPro" id="IPR050789">
    <property type="entry name" value="Diverse_Enzym_Activities"/>
</dbReference>
<gene>
    <name evidence="2" type="ORF">A3C93_06565</name>
</gene>
<evidence type="ECO:0000313" key="3">
    <source>
        <dbReference type="Proteomes" id="UP000178636"/>
    </source>
</evidence>
<dbReference type="EMBL" id="MHLO01000037">
    <property type="protein sequence ID" value="OGZ11162.1"/>
    <property type="molecule type" value="Genomic_DNA"/>
</dbReference>
<dbReference type="STRING" id="1798664.A3C93_06565"/>
<organism evidence="2 3">
    <name type="scientific">Candidatus Lloydbacteria bacterium RIFCSPHIGHO2_02_FULL_54_17</name>
    <dbReference type="NCBI Taxonomy" id="1798664"/>
    <lineage>
        <taxon>Bacteria</taxon>
        <taxon>Candidatus Lloydiibacteriota</taxon>
    </lineage>
</organism>
<dbReference type="PANTHER" id="PTHR43283">
    <property type="entry name" value="BETA-LACTAMASE-RELATED"/>
    <property type="match status" value="1"/>
</dbReference>
<dbReference type="Proteomes" id="UP000178636">
    <property type="component" value="Unassembled WGS sequence"/>
</dbReference>
<evidence type="ECO:0000259" key="1">
    <source>
        <dbReference type="Pfam" id="PF00144"/>
    </source>
</evidence>
<dbReference type="InterPro" id="IPR001466">
    <property type="entry name" value="Beta-lactam-related"/>
</dbReference>
<dbReference type="SUPFAM" id="SSF56601">
    <property type="entry name" value="beta-lactamase/transpeptidase-like"/>
    <property type="match status" value="1"/>
</dbReference>